<dbReference type="Gene3D" id="3.40.50.300">
    <property type="entry name" value="P-loop containing nucleotide triphosphate hydrolases"/>
    <property type="match status" value="1"/>
</dbReference>
<dbReference type="NCBIfam" id="NF001381">
    <property type="entry name" value="PRK00279.1-3"/>
    <property type="match status" value="1"/>
</dbReference>
<evidence type="ECO:0000256" key="2">
    <source>
        <dbReference type="ARBA" id="ARBA00022727"/>
    </source>
</evidence>
<dbReference type="PANTHER" id="PTHR23359">
    <property type="entry name" value="NUCLEOTIDE KINASE"/>
    <property type="match status" value="1"/>
</dbReference>
<dbReference type="NCBIfam" id="NF011104">
    <property type="entry name" value="PRK14531.1"/>
    <property type="match status" value="1"/>
</dbReference>
<keyword evidence="2 5" id="KW-0545">Nucleotide biosynthesis</keyword>
<feature type="binding site" evidence="5">
    <location>
        <position position="92"/>
    </location>
    <ligand>
        <name>AMP</name>
        <dbReference type="ChEBI" id="CHEBI:456215"/>
    </ligand>
</feature>
<evidence type="ECO:0000313" key="8">
    <source>
        <dbReference type="EMBL" id="KFI69137.1"/>
    </source>
</evidence>
<feature type="binding site" evidence="5">
    <location>
        <position position="133"/>
    </location>
    <ligand>
        <name>AMP</name>
        <dbReference type="ChEBI" id="CHEBI:456215"/>
    </ligand>
</feature>
<comment type="similarity">
    <text evidence="5 6">Belongs to the adenylate kinase family.</text>
</comment>
<feature type="binding site" evidence="5">
    <location>
        <position position="36"/>
    </location>
    <ligand>
        <name>AMP</name>
        <dbReference type="ChEBI" id="CHEBI:456215"/>
    </ligand>
</feature>
<feature type="region of interest" description="NMP" evidence="5">
    <location>
        <begin position="30"/>
        <end position="59"/>
    </location>
</feature>
<comment type="subcellular location">
    <subcellularLocation>
        <location evidence="5 7">Cytoplasm</location>
    </subcellularLocation>
</comment>
<feature type="binding site" evidence="5">
    <location>
        <begin position="57"/>
        <end position="59"/>
    </location>
    <ligand>
        <name>AMP</name>
        <dbReference type="ChEBI" id="CHEBI:456215"/>
    </ligand>
</feature>
<dbReference type="Pfam" id="PF00406">
    <property type="entry name" value="ADK"/>
    <property type="match status" value="1"/>
</dbReference>
<dbReference type="NCBIfam" id="NF011100">
    <property type="entry name" value="PRK14527.1"/>
    <property type="match status" value="1"/>
</dbReference>
<feature type="binding site" evidence="5">
    <location>
        <begin position="85"/>
        <end position="88"/>
    </location>
    <ligand>
        <name>AMP</name>
        <dbReference type="ChEBI" id="CHEBI:456215"/>
    </ligand>
</feature>
<dbReference type="HAMAP" id="MF_00235">
    <property type="entry name" value="Adenylate_kinase_Adk"/>
    <property type="match status" value="1"/>
</dbReference>
<dbReference type="Proteomes" id="UP000029060">
    <property type="component" value="Unassembled WGS sequence"/>
</dbReference>
<comment type="catalytic activity">
    <reaction evidence="5 7">
        <text>AMP + ATP = 2 ADP</text>
        <dbReference type="Rhea" id="RHEA:12973"/>
        <dbReference type="ChEBI" id="CHEBI:30616"/>
        <dbReference type="ChEBI" id="CHEBI:456215"/>
        <dbReference type="ChEBI" id="CHEBI:456216"/>
        <dbReference type="EC" id="2.7.4.3"/>
    </reaction>
</comment>
<comment type="pathway">
    <text evidence="5">Purine metabolism; AMP biosynthesis via salvage pathway; AMP from ADP: step 1/1.</text>
</comment>
<comment type="function">
    <text evidence="5">Catalyzes the reversible transfer of the terminal phosphate group between ATP and AMP. Plays an important role in cellular energy homeostasis and in adenine nucleotide metabolism.</text>
</comment>
<keyword evidence="5" id="KW-0963">Cytoplasm</keyword>
<dbReference type="OrthoDB" id="9805030at2"/>
<gene>
    <name evidence="5" type="primary">adk</name>
    <name evidence="8" type="ORF">BMERY_0636</name>
</gene>
<name>A0A087BDN7_9BIFI</name>
<dbReference type="GO" id="GO:0005524">
    <property type="term" value="F:ATP binding"/>
    <property type="evidence" value="ECO:0007669"/>
    <property type="project" value="UniProtKB-UniRule"/>
</dbReference>
<dbReference type="AlphaFoldDB" id="A0A087BDN7"/>
<dbReference type="EMBL" id="JGZC01000010">
    <property type="protein sequence ID" value="KFI69137.1"/>
    <property type="molecule type" value="Genomic_DNA"/>
</dbReference>
<dbReference type="SUPFAM" id="SSF52540">
    <property type="entry name" value="P-loop containing nucleoside triphosphate hydrolases"/>
    <property type="match status" value="1"/>
</dbReference>
<proteinExistence type="inferred from homology"/>
<dbReference type="STRING" id="78345.BMERY_0636"/>
<keyword evidence="1 5" id="KW-0808">Transferase</keyword>
<feature type="binding site" evidence="5">
    <location>
        <position position="172"/>
    </location>
    <ligand>
        <name>ATP</name>
        <dbReference type="ChEBI" id="CHEBI:30616"/>
    </ligand>
</feature>
<dbReference type="UniPathway" id="UPA00588">
    <property type="reaction ID" value="UER00649"/>
</dbReference>
<organism evidence="8 9">
    <name type="scientific">Bifidobacterium merycicum</name>
    <dbReference type="NCBI Taxonomy" id="78345"/>
    <lineage>
        <taxon>Bacteria</taxon>
        <taxon>Bacillati</taxon>
        <taxon>Actinomycetota</taxon>
        <taxon>Actinomycetes</taxon>
        <taxon>Bifidobacteriales</taxon>
        <taxon>Bifidobacteriaceae</taxon>
        <taxon>Bifidobacterium</taxon>
    </lineage>
</organism>
<comment type="caution">
    <text evidence="5">Lacks conserved residue(s) required for the propagation of feature annotation.</text>
</comment>
<dbReference type="RefSeq" id="WP_033522698.1">
    <property type="nucleotide sequence ID" value="NZ_CADAXU010000002.1"/>
</dbReference>
<accession>A0A087BDN7</accession>
<comment type="subunit">
    <text evidence="5 7">Monomer.</text>
</comment>
<keyword evidence="5 7" id="KW-0067">ATP-binding</keyword>
<dbReference type="InterPro" id="IPR000850">
    <property type="entry name" value="Adenylat/UMP-CMP_kin"/>
</dbReference>
<reference evidence="8 9" key="1">
    <citation type="submission" date="2014-03" db="EMBL/GenBank/DDBJ databases">
        <title>Genomics of Bifidobacteria.</title>
        <authorList>
            <person name="Ventura M."/>
            <person name="Milani C."/>
            <person name="Lugli G.A."/>
        </authorList>
    </citation>
    <scope>NUCLEOTIDE SEQUENCE [LARGE SCALE GENOMIC DNA]</scope>
    <source>
        <strain evidence="8 9">LMG 11341</strain>
    </source>
</reference>
<dbReference type="GO" id="GO:0044209">
    <property type="term" value="P:AMP salvage"/>
    <property type="evidence" value="ECO:0007669"/>
    <property type="project" value="UniProtKB-UniRule"/>
</dbReference>
<feature type="binding site" evidence="5">
    <location>
        <position position="144"/>
    </location>
    <ligand>
        <name>AMP</name>
        <dbReference type="ChEBI" id="CHEBI:456215"/>
    </ligand>
</feature>
<dbReference type="PROSITE" id="PS00113">
    <property type="entry name" value="ADENYLATE_KINASE"/>
    <property type="match status" value="1"/>
</dbReference>
<dbReference type="NCBIfam" id="NF011105">
    <property type="entry name" value="PRK14532.1"/>
    <property type="match status" value="1"/>
</dbReference>
<evidence type="ECO:0000313" key="9">
    <source>
        <dbReference type="Proteomes" id="UP000029060"/>
    </source>
</evidence>
<comment type="caution">
    <text evidence="8">The sequence shown here is derived from an EMBL/GenBank/DDBJ whole genome shotgun (WGS) entry which is preliminary data.</text>
</comment>
<feature type="binding site" evidence="5">
    <location>
        <position position="31"/>
    </location>
    <ligand>
        <name>AMP</name>
        <dbReference type="ChEBI" id="CHEBI:456215"/>
    </ligand>
</feature>
<evidence type="ECO:0000256" key="7">
    <source>
        <dbReference type="RuleBase" id="RU003331"/>
    </source>
</evidence>
<protein>
    <recommendedName>
        <fullName evidence="5 7">Adenylate kinase</fullName>
        <shortName evidence="5">AK</shortName>
        <ecNumber evidence="5 7">2.7.4.3</ecNumber>
    </recommendedName>
    <alternativeName>
        <fullName evidence="5">ATP-AMP transphosphorylase</fullName>
    </alternativeName>
    <alternativeName>
        <fullName evidence="5">ATP:AMP phosphotransferase</fullName>
    </alternativeName>
    <alternativeName>
        <fullName evidence="5">Adenylate monophosphate kinase</fullName>
    </alternativeName>
</protein>
<dbReference type="InterPro" id="IPR033690">
    <property type="entry name" value="Adenylat_kinase_CS"/>
</dbReference>
<evidence type="ECO:0000256" key="3">
    <source>
        <dbReference type="ARBA" id="ARBA00022741"/>
    </source>
</evidence>
<feature type="binding site" evidence="5">
    <location>
        <begin position="10"/>
        <end position="15"/>
    </location>
    <ligand>
        <name>ATP</name>
        <dbReference type="ChEBI" id="CHEBI:30616"/>
    </ligand>
</feature>
<evidence type="ECO:0000256" key="1">
    <source>
        <dbReference type="ARBA" id="ARBA00022679"/>
    </source>
</evidence>
<dbReference type="GO" id="GO:0005737">
    <property type="term" value="C:cytoplasm"/>
    <property type="evidence" value="ECO:0007669"/>
    <property type="project" value="UniProtKB-SubCell"/>
</dbReference>
<dbReference type="EC" id="2.7.4.3" evidence="5 7"/>
<keyword evidence="3 5" id="KW-0547">Nucleotide-binding</keyword>
<sequence>MRLLIMGPQGVGKGTQAALLAEHYGIPAISTGDIFRANIKGKTELGLKVIEYTDKGELVPDELTNSIVKDRLAQDDTANGWILDGYPRNAAQVEALDAMLEELGTPLDAVVALDADHDVLMARIAKRAEEQGRTDDTPEAIAKRLATYAKETAPLLDTYKSRGQLVAIDGVGEIDAIQKNIVAALDAR</sequence>
<dbReference type="CDD" id="cd01428">
    <property type="entry name" value="ADK"/>
    <property type="match status" value="1"/>
</dbReference>
<dbReference type="InterPro" id="IPR027417">
    <property type="entry name" value="P-loop_NTPase"/>
</dbReference>
<comment type="domain">
    <text evidence="5">Consists of three domains, a large central CORE domain and two small peripheral domains, NMPbind and LID, which undergo movements during catalysis. The LID domain closes over the site of phosphoryl transfer upon ATP binding. Assembling and dissambling the active center during each catalytic cycle provides an effective means to prevent ATP hydrolysis.</text>
</comment>
<evidence type="ECO:0000256" key="4">
    <source>
        <dbReference type="ARBA" id="ARBA00022777"/>
    </source>
</evidence>
<dbReference type="PRINTS" id="PR00094">
    <property type="entry name" value="ADENYLTKNASE"/>
</dbReference>
<dbReference type="eggNOG" id="COG0563">
    <property type="taxonomic scope" value="Bacteria"/>
</dbReference>
<keyword evidence="4 5" id="KW-0418">Kinase</keyword>
<feature type="binding site" evidence="5">
    <location>
        <position position="127"/>
    </location>
    <ligand>
        <name>ATP</name>
        <dbReference type="ChEBI" id="CHEBI:30616"/>
    </ligand>
</feature>
<keyword evidence="9" id="KW-1185">Reference proteome</keyword>
<evidence type="ECO:0000256" key="5">
    <source>
        <dbReference type="HAMAP-Rule" id="MF_00235"/>
    </source>
</evidence>
<evidence type="ECO:0000256" key="6">
    <source>
        <dbReference type="RuleBase" id="RU003330"/>
    </source>
</evidence>
<dbReference type="GO" id="GO:0004017">
    <property type="term" value="F:AMP kinase activity"/>
    <property type="evidence" value="ECO:0007669"/>
    <property type="project" value="UniProtKB-UniRule"/>
</dbReference>